<gene>
    <name evidence="9" type="ORF">DL762_003516</name>
</gene>
<evidence type="ECO:0000313" key="9">
    <source>
        <dbReference type="EMBL" id="RYO88936.1"/>
    </source>
</evidence>
<evidence type="ECO:0000256" key="5">
    <source>
        <dbReference type="ARBA" id="ARBA00023128"/>
    </source>
</evidence>
<evidence type="ECO:0000256" key="1">
    <source>
        <dbReference type="ARBA" id="ARBA00004173"/>
    </source>
</evidence>
<evidence type="ECO:0000256" key="8">
    <source>
        <dbReference type="SAM" id="MobiDB-lite"/>
    </source>
</evidence>
<reference evidence="9 10" key="1">
    <citation type="submission" date="2018-06" db="EMBL/GenBank/DDBJ databases">
        <title>Complete Genomes of Monosporascus.</title>
        <authorList>
            <person name="Robinson A.J."/>
            <person name="Natvig D.O."/>
        </authorList>
    </citation>
    <scope>NUCLEOTIDE SEQUENCE [LARGE SCALE GENOMIC DNA]</scope>
    <source>
        <strain evidence="9 10">CBS 609.92</strain>
    </source>
</reference>
<keyword evidence="5" id="KW-0496">Mitochondrion</keyword>
<accession>A0ABY0HAZ3</accession>
<feature type="compositionally biased region" description="Low complexity" evidence="8">
    <location>
        <begin position="373"/>
        <end position="382"/>
    </location>
</feature>
<evidence type="ECO:0000256" key="2">
    <source>
        <dbReference type="ARBA" id="ARBA00009863"/>
    </source>
</evidence>
<dbReference type="Pfam" id="PF10236">
    <property type="entry name" value="DAP3"/>
    <property type="match status" value="1"/>
</dbReference>
<dbReference type="EMBL" id="QJNS01000080">
    <property type="protein sequence ID" value="RYO88936.1"/>
    <property type="molecule type" value="Genomic_DNA"/>
</dbReference>
<keyword evidence="10" id="KW-1185">Reference proteome</keyword>
<keyword evidence="3" id="KW-0809">Transit peptide</keyword>
<protein>
    <recommendedName>
        <fullName evidence="7">Small ribosomal subunit protein mS29</fullName>
    </recommendedName>
</protein>
<proteinExistence type="inferred from homology"/>
<comment type="similarity">
    <text evidence="2">Belongs to the mitochondrion-specific ribosomal protein mS29 family.</text>
</comment>
<comment type="subcellular location">
    <subcellularLocation>
        <location evidence="1">Mitochondrion</location>
    </subcellularLocation>
</comment>
<dbReference type="PANTHER" id="PTHR12810:SF0">
    <property type="entry name" value="SMALL RIBOSOMAL SUBUNIT PROTEIN MS29"/>
    <property type="match status" value="1"/>
</dbReference>
<feature type="region of interest" description="Disordered" evidence="8">
    <location>
        <begin position="373"/>
        <end position="399"/>
    </location>
</feature>
<dbReference type="Proteomes" id="UP000294003">
    <property type="component" value="Unassembled WGS sequence"/>
</dbReference>
<evidence type="ECO:0000256" key="6">
    <source>
        <dbReference type="ARBA" id="ARBA00023274"/>
    </source>
</evidence>
<evidence type="ECO:0000313" key="10">
    <source>
        <dbReference type="Proteomes" id="UP000294003"/>
    </source>
</evidence>
<evidence type="ECO:0000256" key="4">
    <source>
        <dbReference type="ARBA" id="ARBA00022980"/>
    </source>
</evidence>
<evidence type="ECO:0000256" key="3">
    <source>
        <dbReference type="ARBA" id="ARBA00022946"/>
    </source>
</evidence>
<dbReference type="PANTHER" id="PTHR12810">
    <property type="entry name" value="MITOCHONDRIAL 28S RIBOSOMAL PROTEIN S29"/>
    <property type="match status" value="1"/>
</dbReference>
<dbReference type="InterPro" id="IPR019368">
    <property type="entry name" value="Ribosomal_mS29"/>
</dbReference>
<feature type="compositionally biased region" description="Basic residues" evidence="8">
    <location>
        <begin position="48"/>
        <end position="64"/>
    </location>
</feature>
<feature type="compositionally biased region" description="Basic and acidic residues" evidence="8">
    <location>
        <begin position="65"/>
        <end position="75"/>
    </location>
</feature>
<keyword evidence="4" id="KW-0689">Ribosomal protein</keyword>
<keyword evidence="6" id="KW-0687">Ribonucleoprotein</keyword>
<feature type="region of interest" description="Disordered" evidence="8">
    <location>
        <begin position="34"/>
        <end position="75"/>
    </location>
</feature>
<sequence length="482" mass="52589">MLSSVPTICSTSSPSALIPAAAAASFTTSATLLANPKGPKDTGSGLSRHIRSGKRLVLGKKKRQQTRDRPVAPGERKAFRKRIQLTNDNALEVKGLPALSPHNIADPDAVGQVVGLPGTLVDQLRASEAFKPTQNWGLFRSPHMLIRRETVDLVRRLEDAVEKKETARVVVTGDRGSGKSILGLQALAAGFMNKWVVINIPEGQDLTTAHTEYAPVPNSEMFSQPVYTVKLMQAIHKANLAVLSQHKVEDDHIHLPISVTRNMTLAAMLSATREPEFAWPVFHSFWRELLRPGRPPVLLALDGLHHVMRVSDYRSPSFERVHSHDLALVRLFADALGGRTAFPNGAAVVGVTSRGNCPVLPSVEKAIEQAAALQEQRQRQQQTGSGPASVAGEAAPIPVPPRDPFYRGYDERVFDALRGVAVHGVRGVSKPEARALMEYWAASGILRQRVDEYNVSEKWTLAGGGVLAEMERVALYDNRVTM</sequence>
<organism evidence="9 10">
    <name type="scientific">Monosporascus cannonballus</name>
    <dbReference type="NCBI Taxonomy" id="155416"/>
    <lineage>
        <taxon>Eukaryota</taxon>
        <taxon>Fungi</taxon>
        <taxon>Dikarya</taxon>
        <taxon>Ascomycota</taxon>
        <taxon>Pezizomycotina</taxon>
        <taxon>Sordariomycetes</taxon>
        <taxon>Xylariomycetidae</taxon>
        <taxon>Xylariales</taxon>
        <taxon>Xylariales incertae sedis</taxon>
        <taxon>Monosporascus</taxon>
    </lineage>
</organism>
<comment type="caution">
    <text evidence="9">The sequence shown here is derived from an EMBL/GenBank/DDBJ whole genome shotgun (WGS) entry which is preliminary data.</text>
</comment>
<evidence type="ECO:0000256" key="7">
    <source>
        <dbReference type="ARBA" id="ARBA00035140"/>
    </source>
</evidence>
<name>A0ABY0HAZ3_9PEZI</name>